<organism evidence="3 4">
    <name type="scientific">Bryocella elongata</name>
    <dbReference type="NCBI Taxonomy" id="863522"/>
    <lineage>
        <taxon>Bacteria</taxon>
        <taxon>Pseudomonadati</taxon>
        <taxon>Acidobacteriota</taxon>
        <taxon>Terriglobia</taxon>
        <taxon>Terriglobales</taxon>
        <taxon>Acidobacteriaceae</taxon>
        <taxon>Bryocella</taxon>
    </lineage>
</organism>
<dbReference type="SUPFAM" id="SSF53649">
    <property type="entry name" value="Alkaline phosphatase-like"/>
    <property type="match status" value="1"/>
</dbReference>
<dbReference type="RefSeq" id="WP_160115118.1">
    <property type="nucleotide sequence ID" value="NZ_FNVA01000003.1"/>
</dbReference>
<dbReference type="InterPro" id="IPR000917">
    <property type="entry name" value="Sulfatase_N"/>
</dbReference>
<keyword evidence="1" id="KW-1133">Transmembrane helix</keyword>
<keyword evidence="1" id="KW-0812">Transmembrane</keyword>
<dbReference type="AlphaFoldDB" id="A0A1H5YPE8"/>
<dbReference type="OrthoDB" id="103158at2"/>
<evidence type="ECO:0000313" key="3">
    <source>
        <dbReference type="EMBL" id="SEG25387.1"/>
    </source>
</evidence>
<dbReference type="Gene3D" id="3.40.720.10">
    <property type="entry name" value="Alkaline Phosphatase, subunit A"/>
    <property type="match status" value="1"/>
</dbReference>
<evidence type="ECO:0000313" key="4">
    <source>
        <dbReference type="Proteomes" id="UP000236728"/>
    </source>
</evidence>
<dbReference type="Pfam" id="PF00884">
    <property type="entry name" value="Sulfatase"/>
    <property type="match status" value="1"/>
</dbReference>
<reference evidence="3 4" key="1">
    <citation type="submission" date="2016-10" db="EMBL/GenBank/DDBJ databases">
        <authorList>
            <person name="de Groot N.N."/>
        </authorList>
    </citation>
    <scope>NUCLEOTIDE SEQUENCE [LARGE SCALE GENOMIC DNA]</scope>
    <source>
        <strain evidence="3 4">DSM 22489</strain>
    </source>
</reference>
<feature type="transmembrane region" description="Helical" evidence="1">
    <location>
        <begin position="97"/>
        <end position="117"/>
    </location>
</feature>
<proteinExistence type="predicted"/>
<accession>A0A1H5YPE8</accession>
<feature type="transmembrane region" description="Helical" evidence="1">
    <location>
        <begin position="37"/>
        <end position="61"/>
    </location>
</feature>
<protein>
    <submittedName>
        <fullName evidence="3">Sulfatase</fullName>
    </submittedName>
</protein>
<keyword evidence="1" id="KW-0472">Membrane</keyword>
<evidence type="ECO:0000256" key="1">
    <source>
        <dbReference type="SAM" id="Phobius"/>
    </source>
</evidence>
<evidence type="ECO:0000259" key="2">
    <source>
        <dbReference type="Pfam" id="PF00884"/>
    </source>
</evidence>
<dbReference type="EMBL" id="FNVA01000003">
    <property type="protein sequence ID" value="SEG25387.1"/>
    <property type="molecule type" value="Genomic_DNA"/>
</dbReference>
<keyword evidence="4" id="KW-1185">Reference proteome</keyword>
<sequence length="503" mass="57682">MIKKFFQCLGLASLILVMNYGDLLGGGSDVRMHVPYRLTAICLAQIADILLVALFLFAIIGPLSRTRFEPWVKLIVAIVIPPYLVERTRQLYPWDMTGGMIALFGVIWAAFILLLLLRFRRRYYQVMKVGDFASIVLAIFAVGSIVQLLFVIVWKPAPNQHTVAWATTPQPPREHKRLVWILFDELSFDQTFEHRAHGLELPNFDALRAQSTIFSNVEPIGLRTVKIVPSLLSGHSIDDFRFSYVNTLHVHYTGVHGWHRLDGEKTVFNDAQKAGWRTGVVGWYNPYCTIYGAQIDDCYWNNLDMVDGPMSPTASFGRNMFTPIAAVVREIDSLDRADRDHCTFDVRTRLKTYLDLRAKTLEKLQTDQSDFIFIHLPVPHSPNIWSRIKDDYTEWCDSSYLDNLALADRTLGEMMKVVQSSPRWKDTTVIVEGDHSWRTMIWSSQPSWTEEDDAASRDIFDPRPAVIIHQAGQTKSQTHTEKWDLLKIHDVVEQVLHGDKVTY</sequence>
<feature type="transmembrane region" description="Helical" evidence="1">
    <location>
        <begin position="68"/>
        <end position="85"/>
    </location>
</feature>
<dbReference type="Proteomes" id="UP000236728">
    <property type="component" value="Unassembled WGS sequence"/>
</dbReference>
<gene>
    <name evidence="3" type="ORF">SAMN05421819_2394</name>
</gene>
<dbReference type="InterPro" id="IPR017850">
    <property type="entry name" value="Alkaline_phosphatase_core_sf"/>
</dbReference>
<feature type="transmembrane region" description="Helical" evidence="1">
    <location>
        <begin position="129"/>
        <end position="154"/>
    </location>
</feature>
<name>A0A1H5YPE8_9BACT</name>
<feature type="domain" description="Sulfatase N-terminal" evidence="2">
    <location>
        <begin position="178"/>
        <end position="436"/>
    </location>
</feature>